<protein>
    <submittedName>
        <fullName evidence="3">Uncharacterized protein</fullName>
    </submittedName>
</protein>
<dbReference type="RefSeq" id="WP_030427107.1">
    <property type="nucleotide sequence ID" value="NZ_JOEF01000002.1"/>
</dbReference>
<feature type="region of interest" description="Disordered" evidence="1">
    <location>
        <begin position="75"/>
        <end position="103"/>
    </location>
</feature>
<keyword evidence="4" id="KW-1185">Reference proteome</keyword>
<feature type="transmembrane region" description="Helical" evidence="2">
    <location>
        <begin position="44"/>
        <end position="65"/>
    </location>
</feature>
<keyword evidence="2" id="KW-0812">Transmembrane</keyword>
<proteinExistence type="predicted"/>
<evidence type="ECO:0000256" key="1">
    <source>
        <dbReference type="SAM" id="MobiDB-lite"/>
    </source>
</evidence>
<dbReference type="AlphaFoldDB" id="A0A1G9ZF99"/>
<dbReference type="OrthoDB" id="3685449at2"/>
<evidence type="ECO:0000313" key="3">
    <source>
        <dbReference type="EMBL" id="SDN19777.1"/>
    </source>
</evidence>
<evidence type="ECO:0000313" key="4">
    <source>
        <dbReference type="Proteomes" id="UP000183376"/>
    </source>
</evidence>
<name>A0A1G9ZF99_ALLAB</name>
<dbReference type="EMBL" id="LT629701">
    <property type="protein sequence ID" value="SDN19777.1"/>
    <property type="molecule type" value="Genomic_DNA"/>
</dbReference>
<dbReference type="Proteomes" id="UP000183376">
    <property type="component" value="Chromosome I"/>
</dbReference>
<organism evidence="3 4">
    <name type="scientific">Allokutzneria albata</name>
    <name type="common">Kibdelosporangium albatum</name>
    <dbReference type="NCBI Taxonomy" id="211114"/>
    <lineage>
        <taxon>Bacteria</taxon>
        <taxon>Bacillati</taxon>
        <taxon>Actinomycetota</taxon>
        <taxon>Actinomycetes</taxon>
        <taxon>Pseudonocardiales</taxon>
        <taxon>Pseudonocardiaceae</taxon>
        <taxon>Allokutzneria</taxon>
    </lineage>
</organism>
<evidence type="ECO:0000256" key="2">
    <source>
        <dbReference type="SAM" id="Phobius"/>
    </source>
</evidence>
<keyword evidence="2" id="KW-0472">Membrane</keyword>
<gene>
    <name evidence="3" type="ORF">SAMN04489726_5458</name>
</gene>
<feature type="compositionally biased region" description="Polar residues" evidence="1">
    <location>
        <begin position="89"/>
        <end position="103"/>
    </location>
</feature>
<dbReference type="STRING" id="211114.SAMN04489726_5458"/>
<accession>A0A1G9ZF99</accession>
<dbReference type="eggNOG" id="ENOG5031XRS">
    <property type="taxonomic scope" value="Bacteria"/>
</dbReference>
<keyword evidence="2" id="KW-1133">Transmembrane helix</keyword>
<reference evidence="3 4" key="1">
    <citation type="submission" date="2016-10" db="EMBL/GenBank/DDBJ databases">
        <authorList>
            <person name="de Groot N.N."/>
        </authorList>
    </citation>
    <scope>NUCLEOTIDE SEQUENCE [LARGE SCALE GENOMIC DNA]</scope>
    <source>
        <strain evidence="3 4">DSM 44149</strain>
    </source>
</reference>
<sequence length="287" mass="30225">MNREFRDEDIRTLLGGALDAEPPMSIDRGAVIKAGKRSLRRRRLATGLGVTAGVAAIALGATALAGPNALLGGPDLGPADSGPKISGTAPATTVTSRPPVTETTRTAPYTTQVARVPLNPEDPQATRLRGIYESVFTSTRPLPHWADLVPAKPKFDVVDGGLRLIAELKDSLGVGEFRIEVAKLAGPGTERPCGASASPGKPAAVSCEPQDFGEMPGYGRVRGVYSVVTDGPFVAHVMTLTRPDGVEITATSTNQHVHRINGVTRGVPTLTKANLRDVVMRPEYPAW</sequence>